<keyword evidence="2" id="KW-1185">Reference proteome</keyword>
<evidence type="ECO:0000313" key="1">
    <source>
        <dbReference type="EMBL" id="KAJ7989993.1"/>
    </source>
</evidence>
<accession>A0ACC2FEZ0</accession>
<protein>
    <submittedName>
        <fullName evidence="1">Uncharacterized protein</fullName>
    </submittedName>
</protein>
<dbReference type="Proteomes" id="UP001157502">
    <property type="component" value="Chromosome 29"/>
</dbReference>
<name>A0ACC2FEZ0_DALPE</name>
<organism evidence="1 2">
    <name type="scientific">Dallia pectoralis</name>
    <name type="common">Alaska blackfish</name>
    <dbReference type="NCBI Taxonomy" id="75939"/>
    <lineage>
        <taxon>Eukaryota</taxon>
        <taxon>Metazoa</taxon>
        <taxon>Chordata</taxon>
        <taxon>Craniata</taxon>
        <taxon>Vertebrata</taxon>
        <taxon>Euteleostomi</taxon>
        <taxon>Actinopterygii</taxon>
        <taxon>Neopterygii</taxon>
        <taxon>Teleostei</taxon>
        <taxon>Protacanthopterygii</taxon>
        <taxon>Esociformes</taxon>
        <taxon>Umbridae</taxon>
        <taxon>Dallia</taxon>
    </lineage>
</organism>
<reference evidence="1" key="1">
    <citation type="submission" date="2021-05" db="EMBL/GenBank/DDBJ databases">
        <authorList>
            <person name="Pan Q."/>
            <person name="Jouanno E."/>
            <person name="Zahm M."/>
            <person name="Klopp C."/>
            <person name="Cabau C."/>
            <person name="Louis A."/>
            <person name="Berthelot C."/>
            <person name="Parey E."/>
            <person name="Roest Crollius H."/>
            <person name="Montfort J."/>
            <person name="Robinson-Rechavi M."/>
            <person name="Bouchez O."/>
            <person name="Lampietro C."/>
            <person name="Lopez Roques C."/>
            <person name="Donnadieu C."/>
            <person name="Postlethwait J."/>
            <person name="Bobe J."/>
            <person name="Dillon D."/>
            <person name="Chandos A."/>
            <person name="von Hippel F."/>
            <person name="Guiguen Y."/>
        </authorList>
    </citation>
    <scope>NUCLEOTIDE SEQUENCE</scope>
    <source>
        <strain evidence="1">YG-Jan2019</strain>
    </source>
</reference>
<proteinExistence type="predicted"/>
<sequence>MYYCQVLFVSGAGLLLIISFGLCAPTANEYSHGVDWLRRYGYLPPTDPRTERLQTREGLQEALRQMQRFGGIRETGILDDDTLSLMKTPRCSLPDIVGEEDLLKKRRKRRKRYALSGLRWQKKDITWSLDTYPNPSQSHTLVDHNLVDHIISEALQVWSSNTPLHFSRNHPETEEDIRVSFTKPEHGDGYPFDGRGGTLAHAFFPGSSDMSGDTHFDNDEIWSYGLDDRSGTTDLFTVAVHEFGHALGLSHSSSHPSIMSPYYQGTVGDIRQYKLPDDDRLAIQSIYDRCVGTFDAVANIRGEVFFFKGAFYWRYYKDSLSSIVPSLTSNFWVGLPQDLTRIDSVYERSDHHIVFFIGDQYWVFDATTRLDGYPRPLGDWNLRTNQGQAADRVEAVFVWAHNGQTYVFSGGQYWRFKENGQARTLDSGYPRMASIWSGVPSHPDDIITWKDGDTYFFKDTSYWVLKKGELNQGIITAKSIAEDWMICQASGTTPNHLPNVPESPRRDCDRSRSVNTQASHWLIISVSILLFSSGH</sequence>
<evidence type="ECO:0000313" key="2">
    <source>
        <dbReference type="Proteomes" id="UP001157502"/>
    </source>
</evidence>
<gene>
    <name evidence="1" type="ORF">DPEC_G00310240</name>
</gene>
<dbReference type="EMBL" id="CM055756">
    <property type="protein sequence ID" value="KAJ7989993.1"/>
    <property type="molecule type" value="Genomic_DNA"/>
</dbReference>
<comment type="caution">
    <text evidence="1">The sequence shown here is derived from an EMBL/GenBank/DDBJ whole genome shotgun (WGS) entry which is preliminary data.</text>
</comment>